<dbReference type="GeneID" id="105365784"/>
<gene>
    <name evidence="2" type="primary">LOC105365784</name>
</gene>
<dbReference type="KEGG" id="csol:105365784"/>
<sequence>MQQLLTSCGRAVGNRATEPRVSPQNLYHEESIKEIHLKKVKTKSVAKPILQSLRESLEYLKKPATTSNRTKAQTINVNINQNFNTGVGGSSIFECISKLCQSSRCRNPAKKSASFTFSIRPEISMKFNQKYSSLEATEFNSYSCGSVKQSVQRSVSTSALAMPTTNFADSPSSSSACVIQLQPDYSRVRDSLAPPIPKSQLATITSSTQLITTKPDDIYTEICENQLPVLLHPSGHIMARIKILVEDNQHCDRSYQQDYDRLEHREIDRKYVNSIFVGRKQN</sequence>
<keyword evidence="1" id="KW-1185">Reference proteome</keyword>
<dbReference type="Proteomes" id="UP000695007">
    <property type="component" value="Unplaced"/>
</dbReference>
<dbReference type="RefSeq" id="XP_011502333.1">
    <property type="nucleotide sequence ID" value="XM_011504031.1"/>
</dbReference>
<reference evidence="2" key="1">
    <citation type="submission" date="2025-08" db="UniProtKB">
        <authorList>
            <consortium name="RefSeq"/>
        </authorList>
    </citation>
    <scope>IDENTIFICATION</scope>
</reference>
<name>A0AAJ7DZP7_9HYME</name>
<protein>
    <submittedName>
        <fullName evidence="2">Uncharacterized protein LOC105365784</fullName>
    </submittedName>
</protein>
<accession>A0AAJ7DZP7</accession>
<organism evidence="1 2">
    <name type="scientific">Ceratosolen solmsi marchali</name>
    <dbReference type="NCBI Taxonomy" id="326594"/>
    <lineage>
        <taxon>Eukaryota</taxon>
        <taxon>Metazoa</taxon>
        <taxon>Ecdysozoa</taxon>
        <taxon>Arthropoda</taxon>
        <taxon>Hexapoda</taxon>
        <taxon>Insecta</taxon>
        <taxon>Pterygota</taxon>
        <taxon>Neoptera</taxon>
        <taxon>Endopterygota</taxon>
        <taxon>Hymenoptera</taxon>
        <taxon>Apocrita</taxon>
        <taxon>Proctotrupomorpha</taxon>
        <taxon>Chalcidoidea</taxon>
        <taxon>Agaonidae</taxon>
        <taxon>Agaoninae</taxon>
        <taxon>Ceratosolen</taxon>
    </lineage>
</organism>
<proteinExistence type="predicted"/>
<dbReference type="AlphaFoldDB" id="A0AAJ7DZP7"/>
<evidence type="ECO:0000313" key="1">
    <source>
        <dbReference type="Proteomes" id="UP000695007"/>
    </source>
</evidence>
<evidence type="ECO:0000313" key="2">
    <source>
        <dbReference type="RefSeq" id="XP_011502333.1"/>
    </source>
</evidence>